<gene>
    <name evidence="1" type="ORF">GCM10011396_10220</name>
</gene>
<name>A0A916XDA4_9BURK</name>
<accession>A0A916XDA4</accession>
<dbReference type="AlphaFoldDB" id="A0A916XDA4"/>
<evidence type="ECO:0000313" key="2">
    <source>
        <dbReference type="Proteomes" id="UP000637423"/>
    </source>
</evidence>
<evidence type="ECO:0000313" key="1">
    <source>
        <dbReference type="EMBL" id="GGC65172.1"/>
    </source>
</evidence>
<reference evidence="1" key="2">
    <citation type="submission" date="2020-09" db="EMBL/GenBank/DDBJ databases">
        <authorList>
            <person name="Sun Q."/>
            <person name="Zhou Y."/>
        </authorList>
    </citation>
    <scope>NUCLEOTIDE SEQUENCE</scope>
    <source>
        <strain evidence="1">CGMCC 1.10998</strain>
    </source>
</reference>
<dbReference type="EMBL" id="BMED01000001">
    <property type="protein sequence ID" value="GGC65172.1"/>
    <property type="molecule type" value="Genomic_DNA"/>
</dbReference>
<reference evidence="1" key="1">
    <citation type="journal article" date="2014" name="Int. J. Syst. Evol. Microbiol.">
        <title>Complete genome sequence of Corynebacterium casei LMG S-19264T (=DSM 44701T), isolated from a smear-ripened cheese.</title>
        <authorList>
            <consortium name="US DOE Joint Genome Institute (JGI-PGF)"/>
            <person name="Walter F."/>
            <person name="Albersmeier A."/>
            <person name="Kalinowski J."/>
            <person name="Ruckert C."/>
        </authorList>
    </citation>
    <scope>NUCLEOTIDE SEQUENCE</scope>
    <source>
        <strain evidence="1">CGMCC 1.10998</strain>
    </source>
</reference>
<organism evidence="1 2">
    <name type="scientific">Undibacterium terreum</name>
    <dbReference type="NCBI Taxonomy" id="1224302"/>
    <lineage>
        <taxon>Bacteria</taxon>
        <taxon>Pseudomonadati</taxon>
        <taxon>Pseudomonadota</taxon>
        <taxon>Betaproteobacteria</taxon>
        <taxon>Burkholderiales</taxon>
        <taxon>Oxalobacteraceae</taxon>
        <taxon>Undibacterium</taxon>
    </lineage>
</organism>
<proteinExistence type="predicted"/>
<dbReference type="Proteomes" id="UP000637423">
    <property type="component" value="Unassembled WGS sequence"/>
</dbReference>
<comment type="caution">
    <text evidence="1">The sequence shown here is derived from an EMBL/GenBank/DDBJ whole genome shotgun (WGS) entry which is preliminary data.</text>
</comment>
<dbReference type="RefSeq" id="WP_188564861.1">
    <property type="nucleotide sequence ID" value="NZ_BMED01000001.1"/>
</dbReference>
<keyword evidence="2" id="KW-1185">Reference proteome</keyword>
<sequence length="197" mass="23504">MDTSSYSQFLQAKETGRKAEATSALNVFISSFSSLQEREEWARDYLENEYSGHKVRHEIYQEIIFPVLVEGYRNSNAWCIKWLARTMQNLYQSKMLWEQVDGKTELQLLELLYSLCPESDETRMDLLQRKINWFRFSEHEWPAGILYGMHGASDEQCNKILKEVAQAHRLDKEGHYLQYLNQFEEKVREYLKRLSEK</sequence>
<protein>
    <submittedName>
        <fullName evidence="1">Uncharacterized protein</fullName>
    </submittedName>
</protein>